<dbReference type="InterPro" id="IPR051537">
    <property type="entry name" value="DNA_Adenine_Mtase"/>
</dbReference>
<feature type="domain" description="N6 adenine-specific DNA methyltransferase N-terminal" evidence="10">
    <location>
        <begin position="9"/>
        <end position="169"/>
    </location>
</feature>
<organism evidence="11 12">
    <name type="scientific">Photorhabdus khanii subsp. guanajuatensis</name>
    <dbReference type="NCBI Taxonomy" id="2100166"/>
    <lineage>
        <taxon>Bacteria</taxon>
        <taxon>Pseudomonadati</taxon>
        <taxon>Pseudomonadota</taxon>
        <taxon>Gammaproteobacteria</taxon>
        <taxon>Enterobacterales</taxon>
        <taxon>Morganellaceae</taxon>
        <taxon>Photorhabdus</taxon>
    </lineage>
</organism>
<gene>
    <name evidence="11" type="ORF">C5467_21295</name>
</gene>
<dbReference type="PRINTS" id="PR00507">
    <property type="entry name" value="N12N6MTFRASE"/>
</dbReference>
<dbReference type="GO" id="GO:0032259">
    <property type="term" value="P:methylation"/>
    <property type="evidence" value="ECO:0007669"/>
    <property type="project" value="UniProtKB-KW"/>
</dbReference>
<evidence type="ECO:0000256" key="3">
    <source>
        <dbReference type="ARBA" id="ARBA00022603"/>
    </source>
</evidence>
<dbReference type="PANTHER" id="PTHR42933:SF1">
    <property type="entry name" value="SITE-SPECIFIC DNA-METHYLTRANSFERASE (ADENINE-SPECIFIC)"/>
    <property type="match status" value="1"/>
</dbReference>
<keyword evidence="4" id="KW-0808">Transferase</keyword>
<proteinExistence type="inferred from homology"/>
<dbReference type="GO" id="GO:0008170">
    <property type="term" value="F:N-methyltransferase activity"/>
    <property type="evidence" value="ECO:0007669"/>
    <property type="project" value="InterPro"/>
</dbReference>
<protein>
    <recommendedName>
        <fullName evidence="2">site-specific DNA-methyltransferase (adenine-specific)</fullName>
        <ecNumber evidence="2">2.1.1.72</ecNumber>
    </recommendedName>
</protein>
<dbReference type="InterPro" id="IPR038333">
    <property type="entry name" value="T1MK-like_N_sf"/>
</dbReference>
<evidence type="ECO:0000256" key="6">
    <source>
        <dbReference type="ARBA" id="ARBA00022747"/>
    </source>
</evidence>
<evidence type="ECO:0000256" key="4">
    <source>
        <dbReference type="ARBA" id="ARBA00022679"/>
    </source>
</evidence>
<dbReference type="AlphaFoldDB" id="A0A4R4J190"/>
<dbReference type="EC" id="2.1.1.72" evidence="2"/>
<reference evidence="11 12" key="1">
    <citation type="journal article" date="2019" name="Int. J. Syst. Evol. Microbiol.">
        <title>Photorhabdus khanii subsp. guanajuatensis subsp. nov., isolated from Heterorhabditis atacamensis, and Photorhabdus luminescens subsp. mexicana subsp. nov., isolated from Heterorhabditis mexicana entomopathogenic nematodes.</title>
        <authorList>
            <person name="Machado R.A.R."/>
            <person name="Bruno P."/>
            <person name="Arce C.C.M."/>
            <person name="Liechti N."/>
            <person name="Kohler A."/>
            <person name="Bernal J."/>
            <person name="Bruggmann R."/>
            <person name="Turlings T.C.J."/>
        </authorList>
    </citation>
    <scope>NUCLEOTIDE SEQUENCE [LARGE SCALE GENOMIC DNA]</scope>
    <source>
        <strain evidence="11 12">MEX20-17</strain>
    </source>
</reference>
<dbReference type="Gene3D" id="1.20.1260.30">
    <property type="match status" value="1"/>
</dbReference>
<comment type="catalytic activity">
    <reaction evidence="7">
        <text>a 2'-deoxyadenosine in DNA + S-adenosyl-L-methionine = an N(6)-methyl-2'-deoxyadenosine in DNA + S-adenosyl-L-homocysteine + H(+)</text>
        <dbReference type="Rhea" id="RHEA:15197"/>
        <dbReference type="Rhea" id="RHEA-COMP:12418"/>
        <dbReference type="Rhea" id="RHEA-COMP:12419"/>
        <dbReference type="ChEBI" id="CHEBI:15378"/>
        <dbReference type="ChEBI" id="CHEBI:57856"/>
        <dbReference type="ChEBI" id="CHEBI:59789"/>
        <dbReference type="ChEBI" id="CHEBI:90615"/>
        <dbReference type="ChEBI" id="CHEBI:90616"/>
        <dbReference type="EC" id="2.1.1.72"/>
    </reaction>
</comment>
<dbReference type="PROSITE" id="PS00092">
    <property type="entry name" value="N6_MTASE"/>
    <property type="match status" value="1"/>
</dbReference>
<evidence type="ECO:0000256" key="8">
    <source>
        <dbReference type="SAM" id="Coils"/>
    </source>
</evidence>
<dbReference type="PANTHER" id="PTHR42933">
    <property type="entry name" value="SLR6095 PROTEIN"/>
    <property type="match status" value="1"/>
</dbReference>
<feature type="coiled-coil region" evidence="8">
    <location>
        <begin position="496"/>
        <end position="523"/>
    </location>
</feature>
<evidence type="ECO:0000313" key="11">
    <source>
        <dbReference type="EMBL" id="TDB47164.1"/>
    </source>
</evidence>
<dbReference type="GO" id="GO:0009307">
    <property type="term" value="P:DNA restriction-modification system"/>
    <property type="evidence" value="ECO:0007669"/>
    <property type="project" value="UniProtKB-KW"/>
</dbReference>
<dbReference type="GO" id="GO:0003677">
    <property type="term" value="F:DNA binding"/>
    <property type="evidence" value="ECO:0007669"/>
    <property type="project" value="InterPro"/>
</dbReference>
<keyword evidence="5" id="KW-0949">S-adenosyl-L-methionine</keyword>
<comment type="caution">
    <text evidence="11">The sequence shown here is derived from an EMBL/GenBank/DDBJ whole genome shotgun (WGS) entry which is preliminary data.</text>
</comment>
<evidence type="ECO:0000256" key="2">
    <source>
        <dbReference type="ARBA" id="ARBA00011900"/>
    </source>
</evidence>
<dbReference type="SUPFAM" id="SSF53335">
    <property type="entry name" value="S-adenosyl-L-methionine-dependent methyltransferases"/>
    <property type="match status" value="1"/>
</dbReference>
<comment type="similarity">
    <text evidence="1">Belongs to the N(4)/N(6)-methyltransferase family.</text>
</comment>
<evidence type="ECO:0000259" key="9">
    <source>
        <dbReference type="Pfam" id="PF02384"/>
    </source>
</evidence>
<keyword evidence="8" id="KW-0175">Coiled coil</keyword>
<evidence type="ECO:0000256" key="5">
    <source>
        <dbReference type="ARBA" id="ARBA00022691"/>
    </source>
</evidence>
<dbReference type="RefSeq" id="WP_132356059.1">
    <property type="nucleotide sequence ID" value="NZ_CAWOJO010000057.1"/>
</dbReference>
<dbReference type="InterPro" id="IPR003356">
    <property type="entry name" value="DNA_methylase_A-5"/>
</dbReference>
<keyword evidence="6" id="KW-0680">Restriction system</keyword>
<feature type="domain" description="DNA methylase adenine-specific" evidence="9">
    <location>
        <begin position="179"/>
        <end position="499"/>
    </location>
</feature>
<accession>A0A4R4J190</accession>
<evidence type="ECO:0000313" key="12">
    <source>
        <dbReference type="Proteomes" id="UP000295598"/>
    </source>
</evidence>
<dbReference type="InterPro" id="IPR002052">
    <property type="entry name" value="DNA_methylase_N6_adenine_CS"/>
</dbReference>
<dbReference type="GO" id="GO:0009007">
    <property type="term" value="F:site-specific DNA-methyltransferase (adenine-specific) activity"/>
    <property type="evidence" value="ECO:0007669"/>
    <property type="project" value="UniProtKB-EC"/>
</dbReference>
<dbReference type="Gene3D" id="3.40.50.150">
    <property type="entry name" value="Vaccinia Virus protein VP39"/>
    <property type="match status" value="1"/>
</dbReference>
<dbReference type="Pfam" id="PF12161">
    <property type="entry name" value="HsdM_N"/>
    <property type="match status" value="1"/>
</dbReference>
<dbReference type="NCBIfam" id="TIGR00497">
    <property type="entry name" value="hsdM"/>
    <property type="match status" value="1"/>
</dbReference>
<name>A0A4R4J190_9GAMM</name>
<dbReference type="InterPro" id="IPR029063">
    <property type="entry name" value="SAM-dependent_MTases_sf"/>
</dbReference>
<evidence type="ECO:0000259" key="10">
    <source>
        <dbReference type="Pfam" id="PF12161"/>
    </source>
</evidence>
<dbReference type="Proteomes" id="UP000295598">
    <property type="component" value="Unassembled WGS sequence"/>
</dbReference>
<evidence type="ECO:0000256" key="1">
    <source>
        <dbReference type="ARBA" id="ARBA00006594"/>
    </source>
</evidence>
<dbReference type="InterPro" id="IPR004546">
    <property type="entry name" value="Restrct_endonuc_T1M"/>
</dbReference>
<sequence length="543" mass="61731">MTKEQLNQLGKTLWDIANNLRGAMNADDFRDYMLSFLFLRYLSDNYETSAKKELGSDYPKLAEGDKRSPLAVFYEQLTETERKEFQEHMRTKVHYVIEPKYLWSNIAELARSQSTELLKTLDDGFDHVENHSFKSTFQGLFSEINLNSEKLGKTYTARNTKLCTIIQKVSEGIAEFSTDSDILGDAYEYLIGEFAAGSGKKAGEFYTPQPISDVLSAIVSLDSQDPKTGYKKRIESVMDFACGSGSLLLNVRKRLGKHGIGKIYGQEKNITTYNLARMNMLLHGVKDTEFDIHHGDSLLNDWDLLNEMNPAKKLKCDAIVANPPFSYRWEPSEAMSDDFRFKSYGVAPKSAADFAFLLHGFHFLSDEGTMAIILPHGVLFRGGKEDAIRKKLLQDGNIDTVIGLPANLFFSTGIPVCILVLKKCKKYDDVLFINASEHFEPMKRQNKLMPEHIDKIIETYQERPDNVERYARRVTMEEIEKNDFNLNISRYVSTAKSEQKVDLKAVNDELVVLEKRLNEALATHNSFLKELGLPILPGQVDDK</sequence>
<keyword evidence="3" id="KW-0489">Methyltransferase</keyword>
<dbReference type="Pfam" id="PF02384">
    <property type="entry name" value="N6_Mtase"/>
    <property type="match status" value="1"/>
</dbReference>
<dbReference type="InterPro" id="IPR022749">
    <property type="entry name" value="D12N6_MeTrfase_N"/>
</dbReference>
<evidence type="ECO:0000256" key="7">
    <source>
        <dbReference type="ARBA" id="ARBA00047942"/>
    </source>
</evidence>
<dbReference type="EMBL" id="PUJY01000057">
    <property type="protein sequence ID" value="TDB47164.1"/>
    <property type="molecule type" value="Genomic_DNA"/>
</dbReference>